<evidence type="ECO:0000256" key="3">
    <source>
        <dbReference type="ARBA" id="ARBA00022559"/>
    </source>
</evidence>
<dbReference type="Gene3D" id="3.40.30.10">
    <property type="entry name" value="Glutaredoxin"/>
    <property type="match status" value="1"/>
</dbReference>
<dbReference type="GO" id="GO:0033554">
    <property type="term" value="P:cellular response to stress"/>
    <property type="evidence" value="ECO:0007669"/>
    <property type="project" value="TreeGrafter"/>
</dbReference>
<evidence type="ECO:0000256" key="8">
    <source>
        <dbReference type="ARBA" id="ARBA00049091"/>
    </source>
</evidence>
<reference evidence="11" key="1">
    <citation type="submission" date="2023-06" db="EMBL/GenBank/DDBJ databases">
        <authorList>
            <person name="Delattre M."/>
        </authorList>
    </citation>
    <scope>NUCLEOTIDE SEQUENCE</scope>
    <source>
        <strain evidence="11">AF72</strain>
    </source>
</reference>
<proteinExistence type="inferred from homology"/>
<dbReference type="GO" id="GO:0042744">
    <property type="term" value="P:hydrogen peroxide catabolic process"/>
    <property type="evidence" value="ECO:0007669"/>
    <property type="project" value="TreeGrafter"/>
</dbReference>
<evidence type="ECO:0000313" key="11">
    <source>
        <dbReference type="EMBL" id="CAJ0572871.1"/>
    </source>
</evidence>
<dbReference type="PANTHER" id="PTHR10681:SF121">
    <property type="entry name" value="ALKYL HYDROPEROXIDE REDUCTASE C"/>
    <property type="match status" value="1"/>
</dbReference>
<organism evidence="11 12">
    <name type="scientific">Mesorhabditis spiculigera</name>
    <dbReference type="NCBI Taxonomy" id="96644"/>
    <lineage>
        <taxon>Eukaryota</taxon>
        <taxon>Metazoa</taxon>
        <taxon>Ecdysozoa</taxon>
        <taxon>Nematoda</taxon>
        <taxon>Chromadorea</taxon>
        <taxon>Rhabditida</taxon>
        <taxon>Rhabditina</taxon>
        <taxon>Rhabditomorpha</taxon>
        <taxon>Rhabditoidea</taxon>
        <taxon>Rhabditidae</taxon>
        <taxon>Mesorhabditinae</taxon>
        <taxon>Mesorhabditis</taxon>
    </lineage>
</organism>
<dbReference type="EC" id="1.11.1.24" evidence="2"/>
<dbReference type="EMBL" id="CATQJA010002608">
    <property type="protein sequence ID" value="CAJ0572871.1"/>
    <property type="molecule type" value="Genomic_DNA"/>
</dbReference>
<feature type="domain" description="Thioredoxin" evidence="10">
    <location>
        <begin position="3"/>
        <end position="165"/>
    </location>
</feature>
<comment type="similarity">
    <text evidence="1">Belongs to the peroxiredoxin family. AhpC/Prx1 subfamily.</text>
</comment>
<comment type="similarity">
    <text evidence="7">Belongs to the peroxiredoxin family. Prx6 subfamily.</text>
</comment>
<dbReference type="Pfam" id="PF10417">
    <property type="entry name" value="1-cysPrx_C"/>
    <property type="match status" value="1"/>
</dbReference>
<dbReference type="FunFam" id="3.40.30.10:FF:000011">
    <property type="entry name" value="Peroxiredoxin PRX1"/>
    <property type="match status" value="1"/>
</dbReference>
<dbReference type="PIRSF" id="PIRSF000239">
    <property type="entry name" value="AHPC"/>
    <property type="match status" value="1"/>
</dbReference>
<keyword evidence="5" id="KW-0560">Oxidoreductase</keyword>
<dbReference type="InterPro" id="IPR024706">
    <property type="entry name" value="Peroxiredoxin_AhpC-typ"/>
</dbReference>
<dbReference type="Gene3D" id="3.30.1020.10">
    <property type="entry name" value="Antioxidant, Horf6, Chain A, domain2"/>
    <property type="match status" value="1"/>
</dbReference>
<keyword evidence="6" id="KW-0676">Redox-active center</keyword>
<evidence type="ECO:0000256" key="4">
    <source>
        <dbReference type="ARBA" id="ARBA00022862"/>
    </source>
</evidence>
<comment type="caution">
    <text evidence="11">The sequence shown here is derived from an EMBL/GenBank/DDBJ whole genome shotgun (WGS) entry which is preliminary data.</text>
</comment>
<keyword evidence="12" id="KW-1185">Reference proteome</keyword>
<name>A0AA36CQZ6_9BILA</name>
<evidence type="ECO:0000256" key="1">
    <source>
        <dbReference type="ARBA" id="ARBA00009796"/>
    </source>
</evidence>
<dbReference type="Pfam" id="PF00578">
    <property type="entry name" value="AhpC-TSA"/>
    <property type="match status" value="1"/>
</dbReference>
<dbReference type="PANTHER" id="PTHR10681">
    <property type="entry name" value="THIOREDOXIN PEROXIDASE"/>
    <property type="match status" value="1"/>
</dbReference>
<dbReference type="GO" id="GO:0045454">
    <property type="term" value="P:cell redox homeostasis"/>
    <property type="evidence" value="ECO:0007669"/>
    <property type="project" value="TreeGrafter"/>
</dbReference>
<gene>
    <name evidence="11" type="ORF">MSPICULIGERA_LOCUS11247</name>
</gene>
<evidence type="ECO:0000256" key="2">
    <source>
        <dbReference type="ARBA" id="ARBA00013017"/>
    </source>
</evidence>
<keyword evidence="4" id="KW-0049">Antioxidant</keyword>
<keyword evidence="3" id="KW-0575">Peroxidase</keyword>
<dbReference type="GO" id="GO:0005829">
    <property type="term" value="C:cytosol"/>
    <property type="evidence" value="ECO:0007669"/>
    <property type="project" value="TreeGrafter"/>
</dbReference>
<dbReference type="AlphaFoldDB" id="A0AA36CQZ6"/>
<evidence type="ECO:0000256" key="7">
    <source>
        <dbReference type="ARBA" id="ARBA00025719"/>
    </source>
</evidence>
<dbReference type="PROSITE" id="PS51352">
    <property type="entry name" value="THIOREDOXIN_2"/>
    <property type="match status" value="1"/>
</dbReference>
<dbReference type="SUPFAM" id="SSF52833">
    <property type="entry name" value="Thioredoxin-like"/>
    <property type="match status" value="1"/>
</dbReference>
<dbReference type="InterPro" id="IPR036249">
    <property type="entry name" value="Thioredoxin-like_sf"/>
</dbReference>
<evidence type="ECO:0000313" key="12">
    <source>
        <dbReference type="Proteomes" id="UP001177023"/>
    </source>
</evidence>
<feature type="active site" description="Cysteine sulfenic acid (-SOH) intermediate; for peroxidase activity" evidence="9">
    <location>
        <position position="46"/>
    </location>
</feature>
<dbReference type="InterPro" id="IPR000866">
    <property type="entry name" value="AhpC/TSA"/>
</dbReference>
<dbReference type="InterPro" id="IPR013766">
    <property type="entry name" value="Thioredoxin_domain"/>
</dbReference>
<dbReference type="InterPro" id="IPR050217">
    <property type="entry name" value="Peroxiredoxin"/>
</dbReference>
<evidence type="ECO:0000256" key="9">
    <source>
        <dbReference type="PIRSR" id="PIRSR000239-1"/>
    </source>
</evidence>
<sequence>MPFNLGDTFPDFACETDEGPITSIHEWMEDKWLLLFSHPADFTPVCTTELAMISKAGPHFAHLGVKLMALSVDGAASHADWKKDIQAVANIPSIPFPIIADEKRDLAVLLGMMDPEERDAQGMAVTCRAVFLVDHEKKVKFVMLYPATTGRSIEELYRVTASIRLTSQHPLATPMNWTPYGDKVMVQPTLPLDEAKKRYPSITVKEVPSGKQYIRMVDMPEEYVLKNKVSADVCNGKCPKKG</sequence>
<accession>A0AA36CQZ6</accession>
<evidence type="ECO:0000256" key="6">
    <source>
        <dbReference type="ARBA" id="ARBA00023284"/>
    </source>
</evidence>
<dbReference type="Proteomes" id="UP001177023">
    <property type="component" value="Unassembled WGS sequence"/>
</dbReference>
<evidence type="ECO:0000256" key="5">
    <source>
        <dbReference type="ARBA" id="ARBA00023002"/>
    </source>
</evidence>
<evidence type="ECO:0000259" key="10">
    <source>
        <dbReference type="PROSITE" id="PS51352"/>
    </source>
</evidence>
<comment type="catalytic activity">
    <reaction evidence="8">
        <text>a hydroperoxide + [thioredoxin]-dithiol = an alcohol + [thioredoxin]-disulfide + H2O</text>
        <dbReference type="Rhea" id="RHEA:62620"/>
        <dbReference type="Rhea" id="RHEA-COMP:10698"/>
        <dbReference type="Rhea" id="RHEA-COMP:10700"/>
        <dbReference type="ChEBI" id="CHEBI:15377"/>
        <dbReference type="ChEBI" id="CHEBI:29950"/>
        <dbReference type="ChEBI" id="CHEBI:30879"/>
        <dbReference type="ChEBI" id="CHEBI:35924"/>
        <dbReference type="ChEBI" id="CHEBI:50058"/>
        <dbReference type="EC" id="1.11.1.24"/>
    </reaction>
</comment>
<dbReference type="GO" id="GO:0008379">
    <property type="term" value="F:thioredoxin peroxidase activity"/>
    <property type="evidence" value="ECO:0007669"/>
    <property type="project" value="TreeGrafter"/>
</dbReference>
<protein>
    <recommendedName>
        <fullName evidence="2">thioredoxin-dependent peroxiredoxin</fullName>
        <ecNumber evidence="2">1.11.1.24</ecNumber>
    </recommendedName>
</protein>
<feature type="non-terminal residue" evidence="11">
    <location>
        <position position="242"/>
    </location>
</feature>
<dbReference type="GO" id="GO:0006979">
    <property type="term" value="P:response to oxidative stress"/>
    <property type="evidence" value="ECO:0007669"/>
    <property type="project" value="TreeGrafter"/>
</dbReference>
<dbReference type="InterPro" id="IPR019479">
    <property type="entry name" value="Peroxiredoxin_C"/>
</dbReference>